<evidence type="ECO:0000313" key="2">
    <source>
        <dbReference type="Proteomes" id="UP001597478"/>
    </source>
</evidence>
<keyword evidence="1" id="KW-0808">Transferase</keyword>
<accession>A0ABW5WBC8</accession>
<name>A0ABW5WBC8_9PSEU</name>
<dbReference type="EC" id="2.8.2.-" evidence="1"/>
<dbReference type="InterPro" id="IPR027417">
    <property type="entry name" value="P-loop_NTPase"/>
</dbReference>
<sequence length="219" mass="24781">MKIVGAGFGRTGTASMKAALEHLGFGPCYHMFDVIADPGKMHHWRRAVDGEDMDWSKVFAGYQSTVDWPGCAFWSQIAEAYPESKVLLTVRDPQRWYDSTYKTIYQFYTAETDPAVPAEMSEVFRPLVGKMIWEGTFGGRFEDRDHAIEVFERHNEEVRGTVPASRLLEYEVGSGWEPLCEFLGVDVPDVEFPHVNDSASMPELVERVRAEGKFPSPFG</sequence>
<comment type="caution">
    <text evidence="1">The sequence shown here is derived from an EMBL/GenBank/DDBJ whole genome shotgun (WGS) entry which is preliminary data.</text>
</comment>
<dbReference type="SUPFAM" id="SSF52540">
    <property type="entry name" value="P-loop containing nucleoside triphosphate hydrolases"/>
    <property type="match status" value="1"/>
</dbReference>
<dbReference type="InterPro" id="IPR040632">
    <property type="entry name" value="Sulfotransfer_4"/>
</dbReference>
<proteinExistence type="predicted"/>
<dbReference type="RefSeq" id="WP_377387972.1">
    <property type="nucleotide sequence ID" value="NZ_JBHSAN010000009.1"/>
</dbReference>
<gene>
    <name evidence="1" type="ORF">ACFS2C_14180</name>
</gene>
<dbReference type="GO" id="GO:0016740">
    <property type="term" value="F:transferase activity"/>
    <property type="evidence" value="ECO:0007669"/>
    <property type="project" value="UniProtKB-KW"/>
</dbReference>
<protein>
    <submittedName>
        <fullName evidence="1">Sulfotransferase family protein</fullName>
        <ecNumber evidence="1">2.8.2.-</ecNumber>
    </submittedName>
</protein>
<dbReference type="Proteomes" id="UP001597478">
    <property type="component" value="Unassembled WGS sequence"/>
</dbReference>
<keyword evidence="2" id="KW-1185">Reference proteome</keyword>
<dbReference type="PANTHER" id="PTHR36978:SF4">
    <property type="entry name" value="P-LOOP CONTAINING NUCLEOSIDE TRIPHOSPHATE HYDROLASE PROTEIN"/>
    <property type="match status" value="1"/>
</dbReference>
<dbReference type="Pfam" id="PF17784">
    <property type="entry name" value="Sulfotransfer_4"/>
    <property type="match status" value="1"/>
</dbReference>
<dbReference type="EMBL" id="JBHUOF010000018">
    <property type="protein sequence ID" value="MFD2800541.1"/>
    <property type="molecule type" value="Genomic_DNA"/>
</dbReference>
<reference evidence="2" key="1">
    <citation type="journal article" date="2019" name="Int. J. Syst. Evol. Microbiol.">
        <title>The Global Catalogue of Microorganisms (GCM) 10K type strain sequencing project: providing services to taxonomists for standard genome sequencing and annotation.</title>
        <authorList>
            <consortium name="The Broad Institute Genomics Platform"/>
            <consortium name="The Broad Institute Genome Sequencing Center for Infectious Disease"/>
            <person name="Wu L."/>
            <person name="Ma J."/>
        </authorList>
    </citation>
    <scope>NUCLEOTIDE SEQUENCE [LARGE SCALE GENOMIC DNA]</scope>
    <source>
        <strain evidence="2">IBRC-M 10906</strain>
    </source>
</reference>
<organism evidence="1 2">
    <name type="scientific">Prauserella oleivorans</name>
    <dbReference type="NCBI Taxonomy" id="1478153"/>
    <lineage>
        <taxon>Bacteria</taxon>
        <taxon>Bacillati</taxon>
        <taxon>Actinomycetota</taxon>
        <taxon>Actinomycetes</taxon>
        <taxon>Pseudonocardiales</taxon>
        <taxon>Pseudonocardiaceae</taxon>
        <taxon>Prauserella</taxon>
    </lineage>
</organism>
<dbReference type="Gene3D" id="3.40.50.300">
    <property type="entry name" value="P-loop containing nucleotide triphosphate hydrolases"/>
    <property type="match status" value="1"/>
</dbReference>
<dbReference type="PANTHER" id="PTHR36978">
    <property type="entry name" value="P-LOOP CONTAINING NUCLEOTIDE TRIPHOSPHATE HYDROLASE"/>
    <property type="match status" value="1"/>
</dbReference>
<evidence type="ECO:0000313" key="1">
    <source>
        <dbReference type="EMBL" id="MFD2800541.1"/>
    </source>
</evidence>